<dbReference type="Proteomes" id="UP000217944">
    <property type="component" value="Unassembled WGS sequence"/>
</dbReference>
<protein>
    <submittedName>
        <fullName evidence="1">Uncharacterized protein</fullName>
    </submittedName>
</protein>
<accession>A0A292YCB9</accession>
<keyword evidence="2" id="KW-1185">Reference proteome</keyword>
<organism evidence="1 2">
    <name type="scientific">Lebetimonas natsushimae</name>
    <dbReference type="NCBI Taxonomy" id="1936991"/>
    <lineage>
        <taxon>Bacteria</taxon>
        <taxon>Pseudomonadati</taxon>
        <taxon>Campylobacterota</taxon>
        <taxon>Epsilonproteobacteria</taxon>
        <taxon>Nautiliales</taxon>
        <taxon>Nautiliaceae</taxon>
        <taxon>Lebetimonas</taxon>
    </lineage>
</organism>
<gene>
    <name evidence="1" type="ORF">LNAT_P0441</name>
</gene>
<comment type="caution">
    <text evidence="1">The sequence shown here is derived from an EMBL/GenBank/DDBJ whole genome shotgun (WGS) entry which is preliminary data.</text>
</comment>
<dbReference type="EMBL" id="BDME01000001">
    <property type="protein sequence ID" value="GAX87146.1"/>
    <property type="molecule type" value="Genomic_DNA"/>
</dbReference>
<dbReference type="AlphaFoldDB" id="A0A292YCB9"/>
<sequence length="112" mass="12567">MNIFKILVSAVILVSFSYAINPYTKGYRAYIRYIKHAGGHTLKAPQLLKKLDVNTPDQLNALFTDNAKPLLEKLNKLNPKAAKGLQKIIEKGELPYLKVFFTKILEGKIPPG</sequence>
<dbReference type="OrthoDB" id="5372948at2"/>
<proteinExistence type="predicted"/>
<evidence type="ECO:0000313" key="2">
    <source>
        <dbReference type="Proteomes" id="UP000217944"/>
    </source>
</evidence>
<reference evidence="1 2" key="1">
    <citation type="journal article" date="2017" name="Syst. Appl. Microbiol.">
        <title>Lebetimonas natsushimae sp. nov., a novel strictly anaerobic, moderately thermophilic chemoautotroph isolated from a deep-sea hydrothermal vent polychaete nest in the Mid-Okinawa Trough.</title>
        <authorList>
            <person name="Nagata R."/>
            <person name="Takaki Y."/>
            <person name="Tame A."/>
            <person name="Nunoura T."/>
            <person name="Muto H."/>
            <person name="Mino S."/>
            <person name="Sawayama S."/>
            <person name="Takai K."/>
            <person name="Nakagawa S."/>
        </authorList>
    </citation>
    <scope>NUCLEOTIDE SEQUENCE [LARGE SCALE GENOMIC DNA]</scope>
    <source>
        <strain evidence="1 2">HS1857</strain>
    </source>
</reference>
<name>A0A292YCB9_9BACT</name>
<evidence type="ECO:0000313" key="1">
    <source>
        <dbReference type="EMBL" id="GAX87146.1"/>
    </source>
</evidence>
<dbReference type="RefSeq" id="WP_096258297.1">
    <property type="nucleotide sequence ID" value="NZ_BDME01000001.1"/>
</dbReference>